<dbReference type="InterPro" id="IPR013785">
    <property type="entry name" value="Aldolase_TIM"/>
</dbReference>
<evidence type="ECO:0000313" key="5">
    <source>
        <dbReference type="EMBL" id="MFC5494407.1"/>
    </source>
</evidence>
<sequence length="536" mass="57361">MKKTLAGASVAALGAVAAHDLLQRRHAILRNFPVVGRARYWLEAIGPELRQYIVAGNDEERPFSRDQRRWVYASSKLQNNYFGFGTDNDLEHSSGNVIVHHRTFARAYPTHGAVGQEARLPSAKVLGGPRGRRHAFRPESVVNISGMSFGSLSGNAIEAINRGAAAAGCLHNTGEGAVSPYHRNGADLVFQIGTAYFGCRDEQGRFDLARLKDLVASTPIRALEIKLSQGAKPGLGGVLPAPKVSREIAETRGVPEGVDCLSPSRHAEFDDVDSLLDFVELLAAETGLPVGIKSAVGDLGFWDELAELMDRRDRGVDFVSIDGGEGGTGASPLIFTDAVSLPFRLGFARAYAAFAERGLHEDVTFIGSGKLGLPDNAVVAFALGADMVNVAREAMLAVGCIQAQKCHTGECPTGVATQNAWLAHGLDPLSKAERVTNYVRTLRRDLLKVSETCGVEHPALIGPDSVEVLDNLSDGRLLGEVYGYRPGWGFPSERDRADISRIMAATEEAEAETEGPPETAEDGKRGDEAAGELPSE</sequence>
<evidence type="ECO:0000256" key="3">
    <source>
        <dbReference type="SAM" id="MobiDB-lite"/>
    </source>
</evidence>
<evidence type="ECO:0000256" key="1">
    <source>
        <dbReference type="ARBA" id="ARBA00009716"/>
    </source>
</evidence>
<gene>
    <name evidence="5" type="ORF">ACFPKY_14930</name>
</gene>
<comment type="similarity">
    <text evidence="1 2">Belongs to the glutamate synthase family.</text>
</comment>
<dbReference type="PIRSF" id="PIRSF006429">
    <property type="entry name" value="GOGAT_lg_2"/>
    <property type="match status" value="1"/>
</dbReference>
<comment type="caution">
    <text evidence="5">The sequence shown here is derived from an EMBL/GenBank/DDBJ whole genome shotgun (WGS) entry which is preliminary data.</text>
</comment>
<name>A0ABW0N5X7_9ACTN</name>
<dbReference type="InterPro" id="IPR002932">
    <property type="entry name" value="Glu_synthdom"/>
</dbReference>
<protein>
    <submittedName>
        <fullName evidence="5">FMN-binding glutamate synthase family protein</fullName>
    </submittedName>
</protein>
<keyword evidence="6" id="KW-1185">Reference proteome</keyword>
<evidence type="ECO:0000313" key="6">
    <source>
        <dbReference type="Proteomes" id="UP001595956"/>
    </source>
</evidence>
<dbReference type="PANTHER" id="PTHR43819">
    <property type="entry name" value="ARCHAEAL-TYPE GLUTAMATE SYNTHASE [NADPH]"/>
    <property type="match status" value="1"/>
</dbReference>
<feature type="region of interest" description="Disordered" evidence="3">
    <location>
        <begin position="504"/>
        <end position="536"/>
    </location>
</feature>
<organism evidence="5 6">
    <name type="scientific">Nocardioides caricicola</name>
    <dbReference type="NCBI Taxonomy" id="634770"/>
    <lineage>
        <taxon>Bacteria</taxon>
        <taxon>Bacillati</taxon>
        <taxon>Actinomycetota</taxon>
        <taxon>Actinomycetes</taxon>
        <taxon>Propionibacteriales</taxon>
        <taxon>Nocardioidaceae</taxon>
        <taxon>Nocardioides</taxon>
    </lineage>
</organism>
<proteinExistence type="inferred from homology"/>
<dbReference type="EMBL" id="JBHSMD010000004">
    <property type="protein sequence ID" value="MFC5494407.1"/>
    <property type="molecule type" value="Genomic_DNA"/>
</dbReference>
<accession>A0ABW0N5X7</accession>
<dbReference type="PANTHER" id="PTHR43819:SF1">
    <property type="entry name" value="ARCHAEAL-TYPE GLUTAMATE SYNTHASE [NADPH]"/>
    <property type="match status" value="1"/>
</dbReference>
<dbReference type="Proteomes" id="UP001595956">
    <property type="component" value="Unassembled WGS sequence"/>
</dbReference>
<dbReference type="Pfam" id="PF01645">
    <property type="entry name" value="Glu_synthase"/>
    <property type="match status" value="1"/>
</dbReference>
<reference evidence="6" key="1">
    <citation type="journal article" date="2019" name="Int. J. Syst. Evol. Microbiol.">
        <title>The Global Catalogue of Microorganisms (GCM) 10K type strain sequencing project: providing services to taxonomists for standard genome sequencing and annotation.</title>
        <authorList>
            <consortium name="The Broad Institute Genomics Platform"/>
            <consortium name="The Broad Institute Genome Sequencing Center for Infectious Disease"/>
            <person name="Wu L."/>
            <person name="Ma J."/>
        </authorList>
    </citation>
    <scope>NUCLEOTIDE SEQUENCE [LARGE SCALE GENOMIC DNA]</scope>
    <source>
        <strain evidence="6">KACC 13778</strain>
    </source>
</reference>
<feature type="domain" description="Glutamate synthase" evidence="4">
    <location>
        <begin position="139"/>
        <end position="455"/>
    </location>
</feature>
<dbReference type="SUPFAM" id="SSF51395">
    <property type="entry name" value="FMN-linked oxidoreductases"/>
    <property type="match status" value="1"/>
</dbReference>
<dbReference type="RefSeq" id="WP_345180483.1">
    <property type="nucleotide sequence ID" value="NZ_BAABFQ010000007.1"/>
</dbReference>
<dbReference type="Gene3D" id="3.20.20.70">
    <property type="entry name" value="Aldolase class I"/>
    <property type="match status" value="1"/>
</dbReference>
<evidence type="ECO:0000259" key="4">
    <source>
        <dbReference type="Pfam" id="PF01645"/>
    </source>
</evidence>
<dbReference type="CDD" id="cd02808">
    <property type="entry name" value="GltS_FMN"/>
    <property type="match status" value="1"/>
</dbReference>
<evidence type="ECO:0000256" key="2">
    <source>
        <dbReference type="PIRNR" id="PIRNR006429"/>
    </source>
</evidence>
<dbReference type="InterPro" id="IPR024188">
    <property type="entry name" value="GltB"/>
</dbReference>